<dbReference type="RefSeq" id="WP_173778773.1">
    <property type="nucleotide sequence ID" value="NZ_JABSNO010000007.1"/>
</dbReference>
<proteinExistence type="predicted"/>
<evidence type="ECO:0000313" key="2">
    <source>
        <dbReference type="Proteomes" id="UP000610746"/>
    </source>
</evidence>
<gene>
    <name evidence="1" type="ORF">HNQ03_001226</name>
</gene>
<dbReference type="EMBL" id="JABSNO010000007">
    <property type="protein sequence ID" value="NRS92158.1"/>
    <property type="molecule type" value="Genomic_DNA"/>
</dbReference>
<sequence length="138" mass="16053">MKTIVETTQLEFDKSNFSINLIEHDCGKLYVEIAQTIINRSDKAARIKINPSVLSDVIKVLQNYHAKLPKENKLNTKHITEIEQEKIQKYYLKGVSIKDLSMQTDQSPELIEMILRNNGIEIAENTVPKPRFWRKNKN</sequence>
<protein>
    <submittedName>
        <fullName evidence="1">Uncharacterized protein</fullName>
    </submittedName>
</protein>
<accession>A0A8J8G619</accession>
<name>A0A8J8G619_9FLAO</name>
<comment type="caution">
    <text evidence="1">The sequence shown here is derived from an EMBL/GenBank/DDBJ whole genome shotgun (WGS) entry which is preliminary data.</text>
</comment>
<reference evidence="1" key="1">
    <citation type="submission" date="2020-05" db="EMBL/GenBank/DDBJ databases">
        <title>Genomic Encyclopedia of Type Strains, Phase IV (KMG-V): Genome sequencing to study the core and pangenomes of soil and plant-associated prokaryotes.</title>
        <authorList>
            <person name="Whitman W."/>
        </authorList>
    </citation>
    <scope>NUCLEOTIDE SEQUENCE</scope>
    <source>
        <strain evidence="1">16F</strain>
    </source>
</reference>
<dbReference type="Proteomes" id="UP000610746">
    <property type="component" value="Unassembled WGS sequence"/>
</dbReference>
<organism evidence="1 2">
    <name type="scientific">Frigoriflavimonas asaccharolytica</name>
    <dbReference type="NCBI Taxonomy" id="2735899"/>
    <lineage>
        <taxon>Bacteria</taxon>
        <taxon>Pseudomonadati</taxon>
        <taxon>Bacteroidota</taxon>
        <taxon>Flavobacteriia</taxon>
        <taxon>Flavobacteriales</taxon>
        <taxon>Weeksellaceae</taxon>
        <taxon>Frigoriflavimonas</taxon>
    </lineage>
</organism>
<evidence type="ECO:0000313" key="1">
    <source>
        <dbReference type="EMBL" id="NRS92158.1"/>
    </source>
</evidence>
<keyword evidence="2" id="KW-1185">Reference proteome</keyword>
<dbReference type="AlphaFoldDB" id="A0A8J8G619"/>